<dbReference type="Proteomes" id="UP000076502">
    <property type="component" value="Unassembled WGS sequence"/>
</dbReference>
<name>A0A154NZ27_DUFNO</name>
<keyword evidence="3" id="KW-1185">Reference proteome</keyword>
<evidence type="ECO:0000256" key="1">
    <source>
        <dbReference type="SAM" id="SignalP"/>
    </source>
</evidence>
<feature type="non-terminal residue" evidence="2">
    <location>
        <position position="1"/>
    </location>
</feature>
<evidence type="ECO:0000313" key="2">
    <source>
        <dbReference type="EMBL" id="KZC04926.1"/>
    </source>
</evidence>
<keyword evidence="1" id="KW-0732">Signal</keyword>
<dbReference type="EMBL" id="KQ434783">
    <property type="protein sequence ID" value="KZC04926.1"/>
    <property type="molecule type" value="Genomic_DNA"/>
</dbReference>
<evidence type="ECO:0000313" key="3">
    <source>
        <dbReference type="Proteomes" id="UP000076502"/>
    </source>
</evidence>
<dbReference type="AlphaFoldDB" id="A0A154NZ27"/>
<proteinExistence type="predicted"/>
<feature type="chain" id="PRO_5007599139" description="Histidine-rich glycoprotein" evidence="1">
    <location>
        <begin position="17"/>
        <end position="67"/>
    </location>
</feature>
<accession>A0A154NZ27</accession>
<reference evidence="2 3" key="1">
    <citation type="submission" date="2015-07" db="EMBL/GenBank/DDBJ databases">
        <title>The genome of Dufourea novaeangliae.</title>
        <authorList>
            <person name="Pan H."/>
            <person name="Kapheim K."/>
        </authorList>
    </citation>
    <scope>NUCLEOTIDE SEQUENCE [LARGE SCALE GENOMIC DNA]</scope>
    <source>
        <strain evidence="2">0120121106</strain>
        <tissue evidence="2">Whole body</tissue>
    </source>
</reference>
<protein>
    <recommendedName>
        <fullName evidence="4">Histidine-rich glycoprotein</fullName>
    </recommendedName>
</protein>
<gene>
    <name evidence="2" type="ORF">WN55_09725</name>
</gene>
<evidence type="ECO:0008006" key="4">
    <source>
        <dbReference type="Google" id="ProtNLM"/>
    </source>
</evidence>
<feature type="signal peptide" evidence="1">
    <location>
        <begin position="1"/>
        <end position="16"/>
    </location>
</feature>
<sequence length="67" mass="7766">QVFFFVLVVSIALVSSMPSPGGGHHEHTHFIIHVPELIHKHHHTHVKKIHHIKHEEDDGGHEHVEEW</sequence>
<organism evidence="2 3">
    <name type="scientific">Dufourea novaeangliae</name>
    <name type="common">Sweat bee</name>
    <dbReference type="NCBI Taxonomy" id="178035"/>
    <lineage>
        <taxon>Eukaryota</taxon>
        <taxon>Metazoa</taxon>
        <taxon>Ecdysozoa</taxon>
        <taxon>Arthropoda</taxon>
        <taxon>Hexapoda</taxon>
        <taxon>Insecta</taxon>
        <taxon>Pterygota</taxon>
        <taxon>Neoptera</taxon>
        <taxon>Endopterygota</taxon>
        <taxon>Hymenoptera</taxon>
        <taxon>Apocrita</taxon>
        <taxon>Aculeata</taxon>
        <taxon>Apoidea</taxon>
        <taxon>Anthophila</taxon>
        <taxon>Halictidae</taxon>
        <taxon>Rophitinae</taxon>
        <taxon>Dufourea</taxon>
    </lineage>
</organism>